<evidence type="ECO:0000256" key="8">
    <source>
        <dbReference type="SAM" id="Phobius"/>
    </source>
</evidence>
<dbReference type="Proteomes" id="UP000637002">
    <property type="component" value="Unassembled WGS sequence"/>
</dbReference>
<dbReference type="Gene3D" id="3.30.565.10">
    <property type="entry name" value="Histidine kinase-like ATPase, C-terminal domain"/>
    <property type="match status" value="1"/>
</dbReference>
<dbReference type="PANTHER" id="PTHR43047">
    <property type="entry name" value="TWO-COMPONENT HISTIDINE PROTEIN KINASE"/>
    <property type="match status" value="1"/>
</dbReference>
<dbReference type="PROSITE" id="PS50110">
    <property type="entry name" value="RESPONSE_REGULATORY"/>
    <property type="match status" value="1"/>
</dbReference>
<dbReference type="GO" id="GO:0000155">
    <property type="term" value="F:phosphorelay sensor kinase activity"/>
    <property type="evidence" value="ECO:0007669"/>
    <property type="project" value="InterPro"/>
</dbReference>
<dbReference type="EC" id="2.7.13.3" evidence="2"/>
<dbReference type="Gene3D" id="3.40.50.2300">
    <property type="match status" value="1"/>
</dbReference>
<dbReference type="CDD" id="cd16922">
    <property type="entry name" value="HATPase_EvgS-ArcB-TorS-like"/>
    <property type="match status" value="1"/>
</dbReference>
<dbReference type="Pfam" id="PF02518">
    <property type="entry name" value="HATPase_c"/>
    <property type="match status" value="1"/>
</dbReference>
<dbReference type="EMBL" id="BMGG01000001">
    <property type="protein sequence ID" value="GGC47522.1"/>
    <property type="molecule type" value="Genomic_DNA"/>
</dbReference>
<feature type="domain" description="Histidine kinase" evidence="9">
    <location>
        <begin position="675"/>
        <end position="892"/>
    </location>
</feature>
<evidence type="ECO:0000256" key="6">
    <source>
        <dbReference type="ARBA" id="ARBA00023012"/>
    </source>
</evidence>
<feature type="transmembrane region" description="Helical" evidence="8">
    <location>
        <begin position="453"/>
        <end position="475"/>
    </location>
</feature>
<dbReference type="Pfam" id="PF00512">
    <property type="entry name" value="HisKA"/>
    <property type="match status" value="1"/>
</dbReference>
<reference evidence="11" key="1">
    <citation type="journal article" date="2014" name="Int. J. Syst. Evol. Microbiol.">
        <title>Complete genome sequence of Corynebacterium casei LMG S-19264T (=DSM 44701T), isolated from a smear-ripened cheese.</title>
        <authorList>
            <consortium name="US DOE Joint Genome Institute (JGI-PGF)"/>
            <person name="Walter F."/>
            <person name="Albersmeier A."/>
            <person name="Kalinowski J."/>
            <person name="Ruckert C."/>
        </authorList>
    </citation>
    <scope>NUCLEOTIDE SEQUENCE</scope>
    <source>
        <strain evidence="11">CGMCC 1.12919</strain>
    </source>
</reference>
<evidence type="ECO:0000256" key="1">
    <source>
        <dbReference type="ARBA" id="ARBA00000085"/>
    </source>
</evidence>
<dbReference type="FunFam" id="3.30.565.10:FF:000010">
    <property type="entry name" value="Sensor histidine kinase RcsC"/>
    <property type="match status" value="1"/>
</dbReference>
<feature type="transmembrane region" description="Helical" evidence="8">
    <location>
        <begin position="73"/>
        <end position="95"/>
    </location>
</feature>
<dbReference type="Pfam" id="PF00072">
    <property type="entry name" value="Response_reg"/>
    <property type="match status" value="1"/>
</dbReference>
<evidence type="ECO:0000256" key="4">
    <source>
        <dbReference type="ARBA" id="ARBA00022679"/>
    </source>
</evidence>
<dbReference type="AlphaFoldDB" id="A0A916TWM9"/>
<keyword evidence="8" id="KW-0472">Membrane</keyword>
<feature type="transmembrane region" description="Helical" evidence="8">
    <location>
        <begin position="153"/>
        <end position="174"/>
    </location>
</feature>
<dbReference type="PRINTS" id="PR00344">
    <property type="entry name" value="BCTRLSENSOR"/>
</dbReference>
<dbReference type="InterPro" id="IPR036890">
    <property type="entry name" value="HATPase_C_sf"/>
</dbReference>
<dbReference type="InterPro" id="IPR003594">
    <property type="entry name" value="HATPase_dom"/>
</dbReference>
<dbReference type="InterPro" id="IPR003661">
    <property type="entry name" value="HisK_dim/P_dom"/>
</dbReference>
<dbReference type="InterPro" id="IPR005467">
    <property type="entry name" value="His_kinase_dom"/>
</dbReference>
<dbReference type="SUPFAM" id="SSF55874">
    <property type="entry name" value="ATPase domain of HSP90 chaperone/DNA topoisomerase II/histidine kinase"/>
    <property type="match status" value="1"/>
</dbReference>
<feature type="transmembrane region" description="Helical" evidence="8">
    <location>
        <begin position="116"/>
        <end position="141"/>
    </location>
</feature>
<keyword evidence="12" id="KW-1185">Reference proteome</keyword>
<dbReference type="CDD" id="cd17574">
    <property type="entry name" value="REC_OmpR"/>
    <property type="match status" value="1"/>
</dbReference>
<dbReference type="Gene3D" id="1.10.4160.10">
    <property type="entry name" value="Hydantoin permease"/>
    <property type="match status" value="1"/>
</dbReference>
<keyword evidence="5 11" id="KW-0418">Kinase</keyword>
<evidence type="ECO:0000256" key="2">
    <source>
        <dbReference type="ARBA" id="ARBA00012438"/>
    </source>
</evidence>
<keyword evidence="4" id="KW-0808">Transferase</keyword>
<dbReference type="SMART" id="SM00387">
    <property type="entry name" value="HATPase_c"/>
    <property type="match status" value="1"/>
</dbReference>
<dbReference type="SMART" id="SM00448">
    <property type="entry name" value="REC"/>
    <property type="match status" value="1"/>
</dbReference>
<feature type="transmembrane region" description="Helical" evidence="8">
    <location>
        <begin position="216"/>
        <end position="235"/>
    </location>
</feature>
<dbReference type="PROSITE" id="PS50109">
    <property type="entry name" value="HIS_KIN"/>
    <property type="match status" value="1"/>
</dbReference>
<feature type="transmembrane region" description="Helical" evidence="8">
    <location>
        <begin position="357"/>
        <end position="377"/>
    </location>
</feature>
<evidence type="ECO:0000256" key="7">
    <source>
        <dbReference type="PROSITE-ProRule" id="PRU00169"/>
    </source>
</evidence>
<accession>A0A916TWM9</accession>
<comment type="catalytic activity">
    <reaction evidence="1">
        <text>ATP + protein L-histidine = ADP + protein N-phospho-L-histidine.</text>
        <dbReference type="EC" id="2.7.13.3"/>
    </reaction>
</comment>
<reference evidence="11" key="2">
    <citation type="submission" date="2020-09" db="EMBL/GenBank/DDBJ databases">
        <authorList>
            <person name="Sun Q."/>
            <person name="Zhou Y."/>
        </authorList>
    </citation>
    <scope>NUCLEOTIDE SEQUENCE</scope>
    <source>
        <strain evidence="11">CGMCC 1.12919</strain>
    </source>
</reference>
<feature type="transmembrane region" description="Helical" evidence="8">
    <location>
        <begin position="424"/>
        <end position="447"/>
    </location>
</feature>
<feature type="domain" description="Response regulatory" evidence="10">
    <location>
        <begin position="915"/>
        <end position="1029"/>
    </location>
</feature>
<organism evidence="11 12">
    <name type="scientific">Chelatococcus reniformis</name>
    <dbReference type="NCBI Taxonomy" id="1494448"/>
    <lineage>
        <taxon>Bacteria</taxon>
        <taxon>Pseudomonadati</taxon>
        <taxon>Pseudomonadota</taxon>
        <taxon>Alphaproteobacteria</taxon>
        <taxon>Hyphomicrobiales</taxon>
        <taxon>Chelatococcaceae</taxon>
        <taxon>Chelatococcus</taxon>
    </lineage>
</organism>
<dbReference type="InterPro" id="IPR036097">
    <property type="entry name" value="HisK_dim/P_sf"/>
</dbReference>
<feature type="modified residue" description="4-aspartylphosphate" evidence="7">
    <location>
        <position position="964"/>
    </location>
</feature>
<evidence type="ECO:0000256" key="3">
    <source>
        <dbReference type="ARBA" id="ARBA00022553"/>
    </source>
</evidence>
<name>A0A916TWM9_9HYPH</name>
<dbReference type="Gene3D" id="1.10.287.130">
    <property type="match status" value="1"/>
</dbReference>
<dbReference type="SUPFAM" id="SSF47384">
    <property type="entry name" value="Homodimeric domain of signal transducing histidine kinase"/>
    <property type="match status" value="1"/>
</dbReference>
<evidence type="ECO:0000259" key="9">
    <source>
        <dbReference type="PROSITE" id="PS50109"/>
    </source>
</evidence>
<feature type="transmembrane region" description="Helical" evidence="8">
    <location>
        <begin position="43"/>
        <end position="67"/>
    </location>
</feature>
<evidence type="ECO:0000256" key="5">
    <source>
        <dbReference type="ARBA" id="ARBA00022777"/>
    </source>
</evidence>
<sequence>MTARQRIIPVRRQYNQWVADETLEDFALRFTAKSARRWTVARVANTALGAVSFLALEAIGGTITLAYGFDNALAAILCVSALIFLTSLPISYYAARYGVDIDLLARGAGFGYIGSTITSLIYASFTFIFFAIEAVIMALALELCFGLPLPLGYFLSACAVIPIVVHGITLIGRFHLWTQPLWIVLQLLPFAFVAMAGGATWHGWTSFQGLHGDGTFNLLAFGAASSVLFALIAQIGEQVDILRFLPRATPATRVRWWASLLAAGPGWVLPGIVKMLAGGFLAYLALSHGVPAVTASEPTQMYLIAFGYVFSPQMALIVTGVFVVVSQLKINVTNSYAGSIAWSNFFSRLTHSHPGRVVWLVFNVAIALLLMEVGIYKTLEHTLGLYSIVAVAWVGSLVSDLVVNKPLGLSPPHIEFKRAHLYDINPVGVGSMFIATVLAGIAVGGGFGATAQALAPFIALGTAFVTAPAIAWATGGRYYLARKPRSDWHDTPAIQCCICERDFEPEDMAHCPIYAGPICSLCCTLDARCHDSCKSDARIQDQIRGVLAAVLPGWATQMLYTRTGHYLGVLALFAGVLGLVLSLIYMQAIYRSPESGVVLGTLWAVFIVLMIIAGVAAWLFVLAQESRKFAQEETGRQTSLLLQEIEAHKRTDAALQRAKEAAEAANLAKSRYVVGISHELRTPLNAVLGYAQLLDGEDAAVPNRRNGIRVIRRSAEHLAGLIDGLLDISKIEAGRLQLTRGEMRVQEFLAQLVDMFSLQTRAKGLEFRFSGADSLPESVFTDAKRLRQILINLLSNAVKFTDRGFVSLAVSYRNQVAEFEVADSGIGIRSEDIDRVFEPFERGELTKAQTMPGTGLGLTITKLLVEIMGGEITVTSRLARGTSFRVRLMLSAVPKAQQAARPTRRVVGYDGPRRMVLVADDDSVHLQLMREALEPLGLVVMTAPDGMACLTIADQCSPDVFLLDVSMPGMDGWELARRLREKGHVSPIVMMSANIGDGNAPRSPDDMHDEAIAKPFDLDRLLDRLKLLLKLEWITSDGEPGTAVPATAMLRPSERHVEDLRRLGEIGYIRGIEAKLSELDGEYGGSTPFVAALRARIREFDLRGYMAALDDGRPHE</sequence>
<keyword evidence="6" id="KW-0902">Two-component regulatory system</keyword>
<evidence type="ECO:0000313" key="12">
    <source>
        <dbReference type="Proteomes" id="UP000637002"/>
    </source>
</evidence>
<feature type="transmembrane region" description="Helical" evidence="8">
    <location>
        <begin position="302"/>
        <end position="325"/>
    </location>
</feature>
<evidence type="ECO:0000259" key="10">
    <source>
        <dbReference type="PROSITE" id="PS50110"/>
    </source>
</evidence>
<dbReference type="SUPFAM" id="SSF52172">
    <property type="entry name" value="CheY-like"/>
    <property type="match status" value="1"/>
</dbReference>
<feature type="transmembrane region" description="Helical" evidence="8">
    <location>
        <begin position="383"/>
        <end position="403"/>
    </location>
</feature>
<feature type="transmembrane region" description="Helical" evidence="8">
    <location>
        <begin position="256"/>
        <end position="282"/>
    </location>
</feature>
<dbReference type="InterPro" id="IPR004358">
    <property type="entry name" value="Sig_transdc_His_kin-like_C"/>
</dbReference>
<dbReference type="RefSeq" id="WP_188607387.1">
    <property type="nucleotide sequence ID" value="NZ_BMGG01000001.1"/>
</dbReference>
<dbReference type="SMART" id="SM00388">
    <property type="entry name" value="HisKA"/>
    <property type="match status" value="1"/>
</dbReference>
<proteinExistence type="predicted"/>
<gene>
    <name evidence="11" type="ORF">GCM10010994_03390</name>
</gene>
<feature type="transmembrane region" description="Helical" evidence="8">
    <location>
        <begin position="566"/>
        <end position="590"/>
    </location>
</feature>
<dbReference type="CDD" id="cd00082">
    <property type="entry name" value="HisKA"/>
    <property type="match status" value="1"/>
</dbReference>
<dbReference type="InterPro" id="IPR001789">
    <property type="entry name" value="Sig_transdc_resp-reg_receiver"/>
</dbReference>
<feature type="transmembrane region" description="Helical" evidence="8">
    <location>
        <begin position="181"/>
        <end position="204"/>
    </location>
</feature>
<feature type="transmembrane region" description="Helical" evidence="8">
    <location>
        <begin position="602"/>
        <end position="623"/>
    </location>
</feature>
<keyword evidence="3 7" id="KW-0597">Phosphoprotein</keyword>
<protein>
    <recommendedName>
        <fullName evidence="2">histidine kinase</fullName>
        <ecNumber evidence="2">2.7.13.3</ecNumber>
    </recommendedName>
</protein>
<evidence type="ECO:0000313" key="11">
    <source>
        <dbReference type="EMBL" id="GGC47522.1"/>
    </source>
</evidence>
<dbReference type="InterPro" id="IPR011006">
    <property type="entry name" value="CheY-like_superfamily"/>
</dbReference>
<keyword evidence="8" id="KW-1133">Transmembrane helix</keyword>
<keyword evidence="8" id="KW-0812">Transmembrane</keyword>
<comment type="caution">
    <text evidence="11">The sequence shown here is derived from an EMBL/GenBank/DDBJ whole genome shotgun (WGS) entry which is preliminary data.</text>
</comment>